<feature type="signal peptide" evidence="6">
    <location>
        <begin position="1"/>
        <end position="25"/>
    </location>
</feature>
<evidence type="ECO:0000313" key="8">
    <source>
        <dbReference type="Proteomes" id="UP000541444"/>
    </source>
</evidence>
<evidence type="ECO:0000256" key="4">
    <source>
        <dbReference type="ARBA" id="ARBA00023180"/>
    </source>
</evidence>
<reference evidence="7 8" key="1">
    <citation type="journal article" date="2020" name="IScience">
        <title>Genome Sequencing of the Endangered Kingdonia uniflora (Circaeasteraceae, Ranunculales) Reveals Potential Mechanisms of Evolutionary Specialization.</title>
        <authorList>
            <person name="Sun Y."/>
            <person name="Deng T."/>
            <person name="Zhang A."/>
            <person name="Moore M.J."/>
            <person name="Landis J.B."/>
            <person name="Lin N."/>
            <person name="Zhang H."/>
            <person name="Zhang X."/>
            <person name="Huang J."/>
            <person name="Zhang X."/>
            <person name="Sun H."/>
            <person name="Wang H."/>
        </authorList>
    </citation>
    <scope>NUCLEOTIDE SEQUENCE [LARGE SCALE GENOMIC DNA]</scope>
    <source>
        <strain evidence="7">TB1705</strain>
        <tissue evidence="7">Leaf</tissue>
    </source>
</reference>
<evidence type="ECO:0000256" key="3">
    <source>
        <dbReference type="ARBA" id="ARBA00022801"/>
    </source>
</evidence>
<dbReference type="Pfam" id="PF00232">
    <property type="entry name" value="Glyco_hydro_1"/>
    <property type="match status" value="2"/>
</dbReference>
<dbReference type="PANTHER" id="PTHR10353">
    <property type="entry name" value="GLYCOSYL HYDROLASE"/>
    <property type="match status" value="1"/>
</dbReference>
<dbReference type="GO" id="GO:0005975">
    <property type="term" value="P:carbohydrate metabolic process"/>
    <property type="evidence" value="ECO:0007669"/>
    <property type="project" value="InterPro"/>
</dbReference>
<comment type="similarity">
    <text evidence="1">Belongs to the glycosyl hydrolase 1 family.</text>
</comment>
<comment type="caution">
    <text evidence="7">The sequence shown here is derived from an EMBL/GenBank/DDBJ whole genome shotgun (WGS) entry which is preliminary data.</text>
</comment>
<keyword evidence="8" id="KW-1185">Reference proteome</keyword>
<feature type="chain" id="PRO_5029517976" description="Beta-glucosidase" evidence="6">
    <location>
        <begin position="26"/>
        <end position="1061"/>
    </location>
</feature>
<evidence type="ECO:0000313" key="7">
    <source>
        <dbReference type="EMBL" id="KAF6154093.1"/>
    </source>
</evidence>
<sequence>MVKPSNSFHQVPLLLLLLLLVVASAREYNNNDIIATTSTISRNDFPPDFVFGAGSSAYQIEGAASEDGRKPSIWDTFTHAEKVVDKSNADIGSDQYHKYKDDVKLMHDMGLDAYRMSISWSRLIPDGRGAVNPKGLNYYNNLINELIAHGIKPHVTLNHFDHPQVLEDEYNGFLSPKIIEDFTAYANVCFKEFGDRVKSWSTLNEPNIQTLLGYDLGILPPERCSYPFGAVNCSKGDSTTEVYVSAHNILLSHASAVNLYRKHYQGRQKGQIGLTLLALWMEPFSDSLRDLAATKRMIEFHLGWILHPLVYGYYPATMRKIVGSRLPYFTDNESEQLRGSFDFIGLNYYQVCYVSDIARSLDDNSRDYILDVSANLEDYPKIRVQKNTKEFLDFSRLKVSPEVPFAPWGLQRLLEYVRVNYKNPPIEITENGYPLPPSTGRNDTKRVEFLQVYIESLLTPIRMGSNIRGYFVWSFMDCFEFRFGYTFLYGLYEVDFNDKDRKRCYIVGSHPSETTSVISSIVNNYILLLCLALALALLFSQSQAKMVKTSNSFHQVPLLLLLLLLVVASAREYNNDDIIATTSTISRNDFPPDFVFGAGSSAYQIEGAASEDGRKPSIWDTFTHAEKVVDKSNADIGSDQYHKYKDDVKLMQDMGLDAYRMSISWSRLIPDGRGAVNPKGLNYYNNLINELIVHGIKPHVTLNHFDHPQVLEDEYNGLLSSKIIEDFTAYADVCFKEFGDRVKSWSTFNEPNIQTVLGNDVGIFPPERCSYPFGVVNCSKGDSTTEVYVSAHNILLSHSSAVNLYRKHYQGKQKGQIGITLLAMWMEPLSDSLRDLAATKRMIDFHLGWFLHPLVYGYYPATMRKIVGSRLPYFKDNESEHLRGSFDFIGLNHYQVFYVSDIARSLDDNSRDYMLDISARIGGPPTISRLKGPPEFSLAPWGLQRLLEYVRVNYKNPAIEITENGFPLPTSTGRDDTKRVEYLQVYIESLLTSIRMGSNIRGYFVWSFMDCFEFLFGYTLEYGLYEVNFNDKDRKRYPKLSAEWYTTFLTKHGKERKSYSY</sequence>
<evidence type="ECO:0008006" key="9">
    <source>
        <dbReference type="Google" id="ProtNLM"/>
    </source>
</evidence>
<protein>
    <recommendedName>
        <fullName evidence="9">Beta-glucosidase</fullName>
    </recommendedName>
</protein>
<dbReference type="Proteomes" id="UP000541444">
    <property type="component" value="Unassembled WGS sequence"/>
</dbReference>
<evidence type="ECO:0000256" key="1">
    <source>
        <dbReference type="ARBA" id="ARBA00010838"/>
    </source>
</evidence>
<keyword evidence="2 6" id="KW-0732">Signal</keyword>
<name>A0A7J7MGQ9_9MAGN</name>
<keyword evidence="4" id="KW-0325">Glycoprotein</keyword>
<gene>
    <name evidence="7" type="ORF">GIB67_025606</name>
</gene>
<dbReference type="InterPro" id="IPR001360">
    <property type="entry name" value="Glyco_hydro_1"/>
</dbReference>
<accession>A0A7J7MGQ9</accession>
<dbReference type="AlphaFoldDB" id="A0A7J7MGQ9"/>
<dbReference type="PANTHER" id="PTHR10353:SF29">
    <property type="entry name" value="BETA-GLUCOSIDASE 11"/>
    <property type="match status" value="1"/>
</dbReference>
<dbReference type="PROSITE" id="PS00653">
    <property type="entry name" value="GLYCOSYL_HYDROL_F1_2"/>
    <property type="match status" value="2"/>
</dbReference>
<keyword evidence="5" id="KW-1133">Transmembrane helix</keyword>
<feature type="transmembrane region" description="Helical" evidence="5">
    <location>
        <begin position="552"/>
        <end position="570"/>
    </location>
</feature>
<dbReference type="OrthoDB" id="65569at2759"/>
<dbReference type="EMBL" id="JACGCM010001524">
    <property type="protein sequence ID" value="KAF6154093.1"/>
    <property type="molecule type" value="Genomic_DNA"/>
</dbReference>
<dbReference type="Gene3D" id="3.20.20.80">
    <property type="entry name" value="Glycosidases"/>
    <property type="match status" value="2"/>
</dbReference>
<keyword evidence="3" id="KW-0378">Hydrolase</keyword>
<evidence type="ECO:0000256" key="2">
    <source>
        <dbReference type="ARBA" id="ARBA00022729"/>
    </source>
</evidence>
<dbReference type="InterPro" id="IPR033132">
    <property type="entry name" value="GH_1_N_CS"/>
</dbReference>
<keyword evidence="5" id="KW-0472">Membrane</keyword>
<evidence type="ECO:0000256" key="6">
    <source>
        <dbReference type="SAM" id="SignalP"/>
    </source>
</evidence>
<dbReference type="SUPFAM" id="SSF51445">
    <property type="entry name" value="(Trans)glycosidases"/>
    <property type="match status" value="2"/>
</dbReference>
<feature type="transmembrane region" description="Helical" evidence="5">
    <location>
        <begin position="522"/>
        <end position="540"/>
    </location>
</feature>
<keyword evidence="5" id="KW-0812">Transmembrane</keyword>
<dbReference type="InterPro" id="IPR017853">
    <property type="entry name" value="GH"/>
</dbReference>
<organism evidence="7 8">
    <name type="scientific">Kingdonia uniflora</name>
    <dbReference type="NCBI Taxonomy" id="39325"/>
    <lineage>
        <taxon>Eukaryota</taxon>
        <taxon>Viridiplantae</taxon>
        <taxon>Streptophyta</taxon>
        <taxon>Embryophyta</taxon>
        <taxon>Tracheophyta</taxon>
        <taxon>Spermatophyta</taxon>
        <taxon>Magnoliopsida</taxon>
        <taxon>Ranunculales</taxon>
        <taxon>Circaeasteraceae</taxon>
        <taxon>Kingdonia</taxon>
    </lineage>
</organism>
<proteinExistence type="inferred from homology"/>
<dbReference type="FunFam" id="3.20.20.80:FF:000069">
    <property type="entry name" value="Beta-glucosidase 1"/>
    <property type="match status" value="2"/>
</dbReference>
<dbReference type="GO" id="GO:0008422">
    <property type="term" value="F:beta-glucosidase activity"/>
    <property type="evidence" value="ECO:0007669"/>
    <property type="project" value="TreeGrafter"/>
</dbReference>
<evidence type="ECO:0000256" key="5">
    <source>
        <dbReference type="SAM" id="Phobius"/>
    </source>
</evidence>
<dbReference type="PRINTS" id="PR00131">
    <property type="entry name" value="GLHYDRLASE1"/>
</dbReference>